<dbReference type="EMBL" id="CP082276">
    <property type="protein sequence ID" value="USH05601.1"/>
    <property type="molecule type" value="Genomic_DNA"/>
</dbReference>
<dbReference type="RefSeq" id="WP_251882322.1">
    <property type="nucleotide sequence ID" value="NZ_CP082276.1"/>
</dbReference>
<evidence type="ECO:0000313" key="1">
    <source>
        <dbReference type="EMBL" id="USH05601.1"/>
    </source>
</evidence>
<name>A0ABY4X2Z4_9GAMM</name>
<keyword evidence="2" id="KW-1185">Reference proteome</keyword>
<protein>
    <submittedName>
        <fullName evidence="1">DUF3319 domain-containing protein</fullName>
    </submittedName>
</protein>
<evidence type="ECO:0000313" key="2">
    <source>
        <dbReference type="Proteomes" id="UP001056255"/>
    </source>
</evidence>
<dbReference type="Pfam" id="PF11782">
    <property type="entry name" value="DUF3319"/>
    <property type="match status" value="1"/>
</dbReference>
<sequence>MKKRYSHRGHTIECKDDVYTSIVAGRTVSGTMLGVKQCIDWWSDTRIFRRPAEFERQSFRTAQGPSSEIYKGIQIMSDDKQPGLWYILVRGQLLKGPLPKIKQFIDQNALSREFRR</sequence>
<gene>
    <name evidence="1" type="ORF">K6Q96_20630</name>
</gene>
<accession>A0ABY4X2Z4</accession>
<dbReference type="InterPro" id="IPR021753">
    <property type="entry name" value="DUF3319"/>
</dbReference>
<organism evidence="1 2">
    <name type="scientific">Grimontia kaedaensis</name>
    <dbReference type="NCBI Taxonomy" id="2872157"/>
    <lineage>
        <taxon>Bacteria</taxon>
        <taxon>Pseudomonadati</taxon>
        <taxon>Pseudomonadota</taxon>
        <taxon>Gammaproteobacteria</taxon>
        <taxon>Vibrionales</taxon>
        <taxon>Vibrionaceae</taxon>
        <taxon>Grimontia</taxon>
    </lineage>
</organism>
<reference evidence="1" key="1">
    <citation type="submission" date="2021-08" db="EMBL/GenBank/DDBJ databases">
        <authorList>
            <person name="Sakaguchi M."/>
            <person name="Kikuchi T."/>
            <person name="Urbanczyk H."/>
        </authorList>
    </citation>
    <scope>NUCLEOTIDE SEQUENCE</scope>
    <source>
        <strain evidence="1">020920N</strain>
    </source>
</reference>
<proteinExistence type="predicted"/>
<dbReference type="Proteomes" id="UP001056255">
    <property type="component" value="Chromosome II"/>
</dbReference>